<feature type="compositionally biased region" description="Polar residues" evidence="3">
    <location>
        <begin position="109"/>
        <end position="120"/>
    </location>
</feature>
<evidence type="ECO:0000256" key="3">
    <source>
        <dbReference type="SAM" id="MobiDB-lite"/>
    </source>
</evidence>
<dbReference type="EMBL" id="JACMSC010000003">
    <property type="protein sequence ID" value="KAG6528257.1"/>
    <property type="molecule type" value="Genomic_DNA"/>
</dbReference>
<feature type="compositionally biased region" description="Basic and acidic residues" evidence="3">
    <location>
        <begin position="294"/>
        <end position="307"/>
    </location>
</feature>
<dbReference type="Pfam" id="PF03763">
    <property type="entry name" value="Remorin_C"/>
    <property type="match status" value="1"/>
</dbReference>
<comment type="caution">
    <text evidence="5">The sequence shown here is derived from an EMBL/GenBank/DDBJ whole genome shotgun (WGS) entry which is preliminary data.</text>
</comment>
<feature type="region of interest" description="Disordered" evidence="3">
    <location>
        <begin position="30"/>
        <end position="64"/>
    </location>
</feature>
<feature type="domain" description="Remorin C-terminal" evidence="4">
    <location>
        <begin position="356"/>
        <end position="458"/>
    </location>
</feature>
<dbReference type="Proteomes" id="UP000734854">
    <property type="component" value="Unassembled WGS sequence"/>
</dbReference>
<feature type="region of interest" description="Disordered" evidence="3">
    <location>
        <begin position="91"/>
        <end position="163"/>
    </location>
</feature>
<feature type="region of interest" description="Disordered" evidence="3">
    <location>
        <begin position="331"/>
        <end position="350"/>
    </location>
</feature>
<protein>
    <recommendedName>
        <fullName evidence="4">Remorin C-terminal domain-containing protein</fullName>
    </recommendedName>
</protein>
<gene>
    <name evidence="5" type="ORF">ZIOFF_010408</name>
</gene>
<feature type="coiled-coil region" evidence="2">
    <location>
        <begin position="411"/>
        <end position="442"/>
    </location>
</feature>
<dbReference type="OrthoDB" id="1900877at2759"/>
<keyword evidence="6" id="KW-1185">Reference proteome</keyword>
<feature type="compositionally biased region" description="Gly residues" evidence="3">
    <location>
        <begin position="151"/>
        <end position="163"/>
    </location>
</feature>
<organism evidence="5 6">
    <name type="scientific">Zingiber officinale</name>
    <name type="common">Ginger</name>
    <name type="synonym">Amomum zingiber</name>
    <dbReference type="NCBI Taxonomy" id="94328"/>
    <lineage>
        <taxon>Eukaryota</taxon>
        <taxon>Viridiplantae</taxon>
        <taxon>Streptophyta</taxon>
        <taxon>Embryophyta</taxon>
        <taxon>Tracheophyta</taxon>
        <taxon>Spermatophyta</taxon>
        <taxon>Magnoliopsida</taxon>
        <taxon>Liliopsida</taxon>
        <taxon>Zingiberales</taxon>
        <taxon>Zingiberaceae</taxon>
        <taxon>Zingiber</taxon>
    </lineage>
</organism>
<evidence type="ECO:0000259" key="4">
    <source>
        <dbReference type="Pfam" id="PF03763"/>
    </source>
</evidence>
<feature type="region of interest" description="Disordered" evidence="3">
    <location>
        <begin position="288"/>
        <end position="307"/>
    </location>
</feature>
<evidence type="ECO:0000313" key="5">
    <source>
        <dbReference type="EMBL" id="KAG6528257.1"/>
    </source>
</evidence>
<dbReference type="InterPro" id="IPR005516">
    <property type="entry name" value="Remorin_C"/>
</dbReference>
<evidence type="ECO:0000256" key="2">
    <source>
        <dbReference type="SAM" id="Coils"/>
    </source>
</evidence>
<dbReference type="PANTHER" id="PTHR31471">
    <property type="entry name" value="OS02G0116800 PROTEIN"/>
    <property type="match status" value="1"/>
</dbReference>
<comment type="similarity">
    <text evidence="1">Belongs to the remorin family.</text>
</comment>
<dbReference type="AlphaFoldDB" id="A0A8J5LYA6"/>
<reference evidence="5 6" key="1">
    <citation type="submission" date="2020-08" db="EMBL/GenBank/DDBJ databases">
        <title>Plant Genome Project.</title>
        <authorList>
            <person name="Zhang R.-G."/>
        </authorList>
    </citation>
    <scope>NUCLEOTIDE SEQUENCE [LARGE SCALE GENOMIC DNA]</scope>
    <source>
        <tissue evidence="5">Rhizome</tissue>
    </source>
</reference>
<name>A0A8J5LYA6_ZINOF</name>
<evidence type="ECO:0000256" key="1">
    <source>
        <dbReference type="ARBA" id="ARBA00005711"/>
    </source>
</evidence>
<sequence length="472" mass="51990">MEYERIHKPLAAQGGGFSPKKLRKVLLRVERRRNEEEEMESKASLRSEPSEVESGRASEVDSCKDVECSIPNRSRDLPIAAGRIRVQEDDALESDSASAGFEFQKAERTQSLPPNRSTATAGLVPPFSKPAPSKWDDAQKWIASPTSNRGGNKGGGGGQARKGGLAGYITRQASSKFVLDAVEEADTKRVDVNVNRAQKETDSAAMPGVVFDNSDANPSWHDLSTTQSATAFMTPAATVRAVSMRDMGTEMTPVASQEPSRTGTPIRTASPLTLQKTATCSTQTYPAAGNEEQQSIREVPEKEQRKTTRREILMLGQQLGKTNIAAWAGKEEEATDASTSTKTVSKEEDLARSATGARAAAWEEAEKAKYLARFKSEEIKIVAWENHQKATIEAETRKVEVEVERLRASAYERLMNQLAAVRHKAEDKRAAAEAKRNQEAAKTAQQADYIRRTGRIPSRFSCWSWCSYCRFL</sequence>
<dbReference type="PANTHER" id="PTHR31471:SF98">
    <property type="entry name" value="OS02G0116800 PROTEIN"/>
    <property type="match status" value="1"/>
</dbReference>
<keyword evidence="2" id="KW-0175">Coiled coil</keyword>
<evidence type="ECO:0000313" key="6">
    <source>
        <dbReference type="Proteomes" id="UP000734854"/>
    </source>
</evidence>
<proteinExistence type="inferred from homology"/>
<accession>A0A8J5LYA6</accession>